<organism evidence="1 2">
    <name type="scientific">Salinicoccus bachuensis</name>
    <dbReference type="NCBI Taxonomy" id="3136731"/>
    <lineage>
        <taxon>Bacteria</taxon>
        <taxon>Bacillati</taxon>
        <taxon>Bacillota</taxon>
        <taxon>Bacilli</taxon>
        <taxon>Bacillales</taxon>
        <taxon>Staphylococcaceae</taxon>
        <taxon>Salinicoccus</taxon>
    </lineage>
</organism>
<dbReference type="RefSeq" id="WP_342387869.1">
    <property type="nucleotide sequence ID" value="NZ_CP138333.2"/>
</dbReference>
<gene>
    <name evidence="1" type="ORF">RQP18_11685</name>
</gene>
<reference evidence="2" key="1">
    <citation type="submission" date="2023-10" db="EMBL/GenBank/DDBJ databases">
        <title>Genome analysis and identification of Salinococcus sp. Bachu38 nov., a PGPR from the rhizosphere of Tamarix.</title>
        <authorList>
            <person name="Liang Z."/>
            <person name="Zhang X."/>
            <person name="Jia J."/>
            <person name="Chen X."/>
            <person name="Wang Y."/>
            <person name="Wang Q."/>
            <person name="Wang R."/>
        </authorList>
    </citation>
    <scope>NUCLEOTIDE SEQUENCE [LARGE SCALE GENOMIC DNA]</scope>
    <source>
        <strain evidence="2">Bachu38</strain>
    </source>
</reference>
<dbReference type="Proteomes" id="UP001455384">
    <property type="component" value="Chromosome"/>
</dbReference>
<proteinExistence type="predicted"/>
<protein>
    <submittedName>
        <fullName evidence="1">Uncharacterized protein</fullName>
    </submittedName>
</protein>
<sequence length="141" mass="17211">MNEIKFNLPILISQWHVIYKPLPFLGKKKLRHMLATDLIQKETSFLTDDYEAYREKKYPYTIPVEMIYDIGKNGYDLLRHHYMYKKKSWSYPEIEKVDQYYIYLPYRITEENGGYVLHEEVSGMRRKLKKNDEIYKMIIRG</sequence>
<accession>A0ABZ3CHK7</accession>
<evidence type="ECO:0000313" key="1">
    <source>
        <dbReference type="EMBL" id="WZX29306.1"/>
    </source>
</evidence>
<keyword evidence="2" id="KW-1185">Reference proteome</keyword>
<evidence type="ECO:0000313" key="2">
    <source>
        <dbReference type="Proteomes" id="UP001455384"/>
    </source>
</evidence>
<dbReference type="EMBL" id="CP138333">
    <property type="protein sequence ID" value="WZX29306.1"/>
    <property type="molecule type" value="Genomic_DNA"/>
</dbReference>
<name>A0ABZ3CHK7_9STAP</name>